<evidence type="ECO:0000313" key="2">
    <source>
        <dbReference type="EMBL" id="QHT19161.1"/>
    </source>
</evidence>
<feature type="transmembrane region" description="Helical" evidence="1">
    <location>
        <begin position="47"/>
        <end position="65"/>
    </location>
</feature>
<keyword evidence="1" id="KW-0812">Transmembrane</keyword>
<proteinExistence type="predicted"/>
<organism evidence="2">
    <name type="scientific">viral metagenome</name>
    <dbReference type="NCBI Taxonomy" id="1070528"/>
    <lineage>
        <taxon>unclassified sequences</taxon>
        <taxon>metagenomes</taxon>
        <taxon>organismal metagenomes</taxon>
    </lineage>
</organism>
<accession>A0A6C0DRS5</accession>
<evidence type="ECO:0000256" key="1">
    <source>
        <dbReference type="SAM" id="Phobius"/>
    </source>
</evidence>
<reference evidence="2" key="1">
    <citation type="journal article" date="2020" name="Nature">
        <title>Giant virus diversity and host interactions through global metagenomics.</title>
        <authorList>
            <person name="Schulz F."/>
            <person name="Roux S."/>
            <person name="Paez-Espino D."/>
            <person name="Jungbluth S."/>
            <person name="Walsh D.A."/>
            <person name="Denef V.J."/>
            <person name="McMahon K.D."/>
            <person name="Konstantinidis K.T."/>
            <person name="Eloe-Fadrosh E.A."/>
            <person name="Kyrpides N.C."/>
            <person name="Woyke T."/>
        </authorList>
    </citation>
    <scope>NUCLEOTIDE SEQUENCE</scope>
    <source>
        <strain evidence="2">GVMAG-M-3300023174-49</strain>
    </source>
</reference>
<dbReference type="EMBL" id="MN739663">
    <property type="protein sequence ID" value="QHT19161.1"/>
    <property type="molecule type" value="Genomic_DNA"/>
</dbReference>
<keyword evidence="1" id="KW-1133">Transmembrane helix</keyword>
<keyword evidence="1" id="KW-0472">Membrane</keyword>
<name>A0A6C0DRS5_9ZZZZ</name>
<feature type="transmembrane region" description="Helical" evidence="1">
    <location>
        <begin position="102"/>
        <end position="119"/>
    </location>
</feature>
<feature type="transmembrane region" description="Helical" evidence="1">
    <location>
        <begin position="15"/>
        <end position="35"/>
    </location>
</feature>
<feature type="transmembrane region" description="Helical" evidence="1">
    <location>
        <begin position="77"/>
        <end position="95"/>
    </location>
</feature>
<protein>
    <submittedName>
        <fullName evidence="2">Uncharacterized protein</fullName>
    </submittedName>
</protein>
<dbReference type="AlphaFoldDB" id="A0A6C0DRS5"/>
<sequence length="120" mass="14256">MKNIDNTLRSIRGFVAFWLQIGELPISFRWINMFINRNRLRVVVKGLFIYTTWVSIHYFLVHIYVSLCVPIGVRGYFYSMFLIPSPHCKTLIWAISQTSNHIIGLWIFMGTWMLSHLFIQ</sequence>